<sequence length="148" mass="16199">MKAAFFKGSSSGLGALVDFGIRAWEDGSYSHVELVFSDGRSGSSTSTDGGVRFTSAGSINFSDASQWDLLDLEGFDEVAALAWFDKHAGDKYDLWGDAHFVVGLIHENKREEFCSEAVGAALGFEQAWRFDPNALYYALKRFTTFKAA</sequence>
<accession>A0ACC6U637</accession>
<protein>
    <submittedName>
        <fullName evidence="1">Uncharacterized protein</fullName>
    </submittedName>
</protein>
<evidence type="ECO:0000313" key="1">
    <source>
        <dbReference type="EMBL" id="MEX3935078.1"/>
    </source>
</evidence>
<organism evidence="1 2">
    <name type="scientific">Paraburkholderia phymatum</name>
    <dbReference type="NCBI Taxonomy" id="148447"/>
    <lineage>
        <taxon>Bacteria</taxon>
        <taxon>Pseudomonadati</taxon>
        <taxon>Pseudomonadota</taxon>
        <taxon>Betaproteobacteria</taxon>
        <taxon>Burkholderiales</taxon>
        <taxon>Burkholderiaceae</taxon>
        <taxon>Paraburkholderia</taxon>
    </lineage>
</organism>
<reference evidence="1" key="1">
    <citation type="submission" date="2024-07" db="EMBL/GenBank/DDBJ databases">
        <title>A survey of Mimosa microsymbionts across Brazilian biomes reveals a high diversity of Paraburkholderia nodulating endemic species, but also that Cupriavidus is common as a symbiont of widespread species.</title>
        <authorList>
            <person name="Rouws L."/>
            <person name="Barauna A."/>
            <person name="Beukes C."/>
            <person name="Rouws J.R.C."/>
            <person name="De Faria S.M."/>
            <person name="Gross E."/>
            <person name="Bueno Dos Reis Junior F."/>
            <person name="Simon M.F."/>
            <person name="Maluk M."/>
            <person name="Odee D.W."/>
            <person name="Kenicer G."/>
            <person name="Young J.P.W."/>
            <person name="Reis V.M."/>
            <person name="Zilli J."/>
            <person name="James E.K."/>
        </authorList>
    </citation>
    <scope>NUCLEOTIDE SEQUENCE</scope>
    <source>
        <strain evidence="1">EG181B</strain>
    </source>
</reference>
<comment type="caution">
    <text evidence="1">The sequence shown here is derived from an EMBL/GenBank/DDBJ whole genome shotgun (WGS) entry which is preliminary data.</text>
</comment>
<dbReference type="Proteomes" id="UP001558850">
    <property type="component" value="Unassembled WGS sequence"/>
</dbReference>
<name>A0ACC6U637_9BURK</name>
<proteinExistence type="predicted"/>
<gene>
    <name evidence="1" type="ORF">AB4Y32_25355</name>
</gene>
<keyword evidence="2" id="KW-1185">Reference proteome</keyword>
<evidence type="ECO:0000313" key="2">
    <source>
        <dbReference type="Proteomes" id="UP001558850"/>
    </source>
</evidence>
<dbReference type="EMBL" id="JBFRCH010000017">
    <property type="protein sequence ID" value="MEX3935078.1"/>
    <property type="molecule type" value="Genomic_DNA"/>
</dbReference>